<reference evidence="1 2" key="1">
    <citation type="journal article" date="2016" name="Nat. Commun.">
        <title>Thousands of microbial genomes shed light on interconnected biogeochemical processes in an aquifer system.</title>
        <authorList>
            <person name="Anantharaman K."/>
            <person name="Brown C.T."/>
            <person name="Hug L.A."/>
            <person name="Sharon I."/>
            <person name="Castelle C.J."/>
            <person name="Probst A.J."/>
            <person name="Thomas B.C."/>
            <person name="Singh A."/>
            <person name="Wilkins M.J."/>
            <person name="Karaoz U."/>
            <person name="Brodie E.L."/>
            <person name="Williams K.H."/>
            <person name="Hubbard S.S."/>
            <person name="Banfield J.F."/>
        </authorList>
    </citation>
    <scope>NUCLEOTIDE SEQUENCE [LARGE SCALE GENOMIC DNA]</scope>
</reference>
<protein>
    <submittedName>
        <fullName evidence="1">Uncharacterized protein</fullName>
    </submittedName>
</protein>
<name>A0A1G1WS58_9BACT</name>
<gene>
    <name evidence="1" type="ORF">A3J50_02520</name>
</gene>
<comment type="caution">
    <text evidence="1">The sequence shown here is derived from an EMBL/GenBank/DDBJ whole genome shotgun (WGS) entry which is preliminary data.</text>
</comment>
<dbReference type="AlphaFoldDB" id="A0A1G1WS58"/>
<evidence type="ECO:0000313" key="1">
    <source>
        <dbReference type="EMBL" id="OGY30160.1"/>
    </source>
</evidence>
<dbReference type="EMBL" id="MHCX01000006">
    <property type="protein sequence ID" value="OGY30160.1"/>
    <property type="molecule type" value="Genomic_DNA"/>
</dbReference>
<organism evidence="1 2">
    <name type="scientific">Candidatus Woykebacteria bacterium RIFCSPHIGHO2_02_FULL_43_16b</name>
    <dbReference type="NCBI Taxonomy" id="1802601"/>
    <lineage>
        <taxon>Bacteria</taxon>
        <taxon>Candidatus Woykeibacteriota</taxon>
    </lineage>
</organism>
<sequence>MARQNFYNTQPIPLSDIQTADGSDLHERWMDLFDADDLTTDEQKELDAIVAEQEKRREEESGYIGPLSDDQMRRWNISASDVMGYSGFEG</sequence>
<dbReference type="Proteomes" id="UP000177821">
    <property type="component" value="Unassembled WGS sequence"/>
</dbReference>
<evidence type="ECO:0000313" key="2">
    <source>
        <dbReference type="Proteomes" id="UP000177821"/>
    </source>
</evidence>
<accession>A0A1G1WS58</accession>
<proteinExistence type="predicted"/>